<dbReference type="AlphaFoldDB" id="A0A3R9IHG3"/>
<name>A0A3R9IHG3_STRCR</name>
<sequence>MDVLYQSCAGMDVHQATLVVCILHGPLTSTRPKREMAQFDTTTKGLKACHDFLSQFHVEAVGMESTGVYWRPVWHELCDDFELILAQPAHMKAIPGQKTDKKDAHWIAQLTRIGLLPRSFVPDETIQELRELTRQRKHYVESRNRETNRIHKILQSGGRS</sequence>
<dbReference type="Proteomes" id="UP000282617">
    <property type="component" value="Unassembled WGS sequence"/>
</dbReference>
<dbReference type="InterPro" id="IPR047650">
    <property type="entry name" value="Transpos_IS110"/>
</dbReference>
<accession>A0A3R9IHG3</accession>
<comment type="caution">
    <text evidence="2">The sequence shown here is derived from an EMBL/GenBank/DDBJ whole genome shotgun (WGS) entry which is preliminary data.</text>
</comment>
<protein>
    <submittedName>
        <fullName evidence="2">Transposase</fullName>
    </submittedName>
</protein>
<evidence type="ECO:0000313" key="3">
    <source>
        <dbReference type="Proteomes" id="UP000282617"/>
    </source>
</evidence>
<dbReference type="Pfam" id="PF01548">
    <property type="entry name" value="DEDD_Tnp_IS110"/>
    <property type="match status" value="1"/>
</dbReference>
<feature type="domain" description="Transposase IS110-like N-terminal" evidence="1">
    <location>
        <begin position="9"/>
        <end position="155"/>
    </location>
</feature>
<dbReference type="InterPro" id="IPR002525">
    <property type="entry name" value="Transp_IS110-like_N"/>
</dbReference>
<dbReference type="EMBL" id="RJNA01000005">
    <property type="protein sequence ID" value="RSI44063.1"/>
    <property type="molecule type" value="Genomic_DNA"/>
</dbReference>
<evidence type="ECO:0000313" key="2">
    <source>
        <dbReference type="EMBL" id="RSI44063.1"/>
    </source>
</evidence>
<dbReference type="GO" id="GO:0003677">
    <property type="term" value="F:DNA binding"/>
    <property type="evidence" value="ECO:0007669"/>
    <property type="project" value="InterPro"/>
</dbReference>
<dbReference type="GO" id="GO:0006313">
    <property type="term" value="P:DNA transposition"/>
    <property type="evidence" value="ECO:0007669"/>
    <property type="project" value="InterPro"/>
</dbReference>
<reference evidence="2 3" key="1">
    <citation type="submission" date="2018-11" db="EMBL/GenBank/DDBJ databases">
        <title>Species Designations Belie Phenotypic and Genotypic Heterogeneity in Oral Streptococci.</title>
        <authorList>
            <person name="Velsko I."/>
        </authorList>
    </citation>
    <scope>NUCLEOTIDE SEQUENCE [LARGE SCALE GENOMIC DNA]</scope>
    <source>
        <strain evidence="2 3">BCC51</strain>
    </source>
</reference>
<dbReference type="PANTHER" id="PTHR33055">
    <property type="entry name" value="TRANSPOSASE FOR INSERTION SEQUENCE ELEMENT IS1111A"/>
    <property type="match status" value="1"/>
</dbReference>
<proteinExistence type="predicted"/>
<organism evidence="2 3">
    <name type="scientific">Streptococcus cristatus</name>
    <dbReference type="NCBI Taxonomy" id="45634"/>
    <lineage>
        <taxon>Bacteria</taxon>
        <taxon>Bacillati</taxon>
        <taxon>Bacillota</taxon>
        <taxon>Bacilli</taxon>
        <taxon>Lactobacillales</taxon>
        <taxon>Streptococcaceae</taxon>
        <taxon>Streptococcus</taxon>
    </lineage>
</organism>
<gene>
    <name evidence="2" type="ORF">D8872_04455</name>
</gene>
<evidence type="ECO:0000259" key="1">
    <source>
        <dbReference type="Pfam" id="PF01548"/>
    </source>
</evidence>
<dbReference type="GO" id="GO:0004803">
    <property type="term" value="F:transposase activity"/>
    <property type="evidence" value="ECO:0007669"/>
    <property type="project" value="InterPro"/>
</dbReference>